<dbReference type="EMBL" id="JACVVK020000077">
    <property type="protein sequence ID" value="KAK7495218.1"/>
    <property type="molecule type" value="Genomic_DNA"/>
</dbReference>
<name>A0ABD0L6W7_9CAEN</name>
<dbReference type="Proteomes" id="UP001519460">
    <property type="component" value="Unassembled WGS sequence"/>
</dbReference>
<keyword evidence="2" id="KW-1185">Reference proteome</keyword>
<evidence type="ECO:0000313" key="2">
    <source>
        <dbReference type="Proteomes" id="UP001519460"/>
    </source>
</evidence>
<comment type="caution">
    <text evidence="1">The sequence shown here is derived from an EMBL/GenBank/DDBJ whole genome shotgun (WGS) entry which is preliminary data.</text>
</comment>
<sequence>MGALSDVTTDPTGGGGLEWAADDEWSLATSAKALADPGIAGRVYSQCPRAARAKGCAAVDSVTSHASGGFGGVYVKDSQSS</sequence>
<accession>A0ABD0L6W7</accession>
<proteinExistence type="predicted"/>
<evidence type="ECO:0000313" key="1">
    <source>
        <dbReference type="EMBL" id="KAK7495218.1"/>
    </source>
</evidence>
<protein>
    <submittedName>
        <fullName evidence="1">Uncharacterized protein</fullName>
    </submittedName>
</protein>
<dbReference type="AlphaFoldDB" id="A0ABD0L6W7"/>
<organism evidence="1 2">
    <name type="scientific">Batillaria attramentaria</name>
    <dbReference type="NCBI Taxonomy" id="370345"/>
    <lineage>
        <taxon>Eukaryota</taxon>
        <taxon>Metazoa</taxon>
        <taxon>Spiralia</taxon>
        <taxon>Lophotrochozoa</taxon>
        <taxon>Mollusca</taxon>
        <taxon>Gastropoda</taxon>
        <taxon>Caenogastropoda</taxon>
        <taxon>Sorbeoconcha</taxon>
        <taxon>Cerithioidea</taxon>
        <taxon>Batillariidae</taxon>
        <taxon>Batillaria</taxon>
    </lineage>
</organism>
<reference evidence="1 2" key="1">
    <citation type="journal article" date="2023" name="Sci. Data">
        <title>Genome assembly of the Korean intertidal mud-creeper Batillaria attramentaria.</title>
        <authorList>
            <person name="Patra A.K."/>
            <person name="Ho P.T."/>
            <person name="Jun S."/>
            <person name="Lee S.J."/>
            <person name="Kim Y."/>
            <person name="Won Y.J."/>
        </authorList>
    </citation>
    <scope>NUCLEOTIDE SEQUENCE [LARGE SCALE GENOMIC DNA]</scope>
    <source>
        <strain evidence="1">Wonlab-2016</strain>
    </source>
</reference>
<gene>
    <name evidence="1" type="ORF">BaRGS_00013628</name>
</gene>